<evidence type="ECO:0000313" key="3">
    <source>
        <dbReference type="Proteomes" id="UP001279734"/>
    </source>
</evidence>
<keyword evidence="3" id="KW-1185">Reference proteome</keyword>
<reference evidence="2" key="1">
    <citation type="submission" date="2023-05" db="EMBL/GenBank/DDBJ databases">
        <title>Nepenthes gracilis genome sequencing.</title>
        <authorList>
            <person name="Fukushima K."/>
        </authorList>
    </citation>
    <scope>NUCLEOTIDE SEQUENCE</scope>
    <source>
        <strain evidence="2">SING2019-196</strain>
    </source>
</reference>
<sequence>MGRGDPLPGKIRVSTGNAMSSNIVEVEQVAKPEKQAPIVDRFGRGSSSLDASVADHIALCVKPGPKVVQLSCHSFGSGTEHLEPFVAYQEDPDFDELKDPTSGKSGGLVDVSSTWELSVLAQEVSCLGLDEISTSGSGLGSMHHLADAISETAPAANCLDAGSIGVHYIVAGSSLCPHAARVDLLGKDPERAQIGLGNSEVISVLSDGFLEKRPPVDYAANGVDLDLTLPLTSPGISVLVSPCGDLTSSLSDYLSPRAQVSSLKEDVLDRGSVIGCAASPIDDAGVTSYPDQLDVVDPIPLLPLLQGGYHETNQGLEGRLPGSFDDVMKHGFSNSSSKPSRPPTIVSPDPSALENSMCEQQNLVVPDSDSKLKDLSPLARRVAARINSLL</sequence>
<evidence type="ECO:0000256" key="1">
    <source>
        <dbReference type="SAM" id="MobiDB-lite"/>
    </source>
</evidence>
<dbReference type="Proteomes" id="UP001279734">
    <property type="component" value="Unassembled WGS sequence"/>
</dbReference>
<protein>
    <submittedName>
        <fullName evidence="2">Uncharacterized protein</fullName>
    </submittedName>
</protein>
<dbReference type="EMBL" id="BSYO01000002">
    <property type="protein sequence ID" value="GMH00952.1"/>
    <property type="molecule type" value="Genomic_DNA"/>
</dbReference>
<evidence type="ECO:0000313" key="2">
    <source>
        <dbReference type="EMBL" id="GMH00952.1"/>
    </source>
</evidence>
<gene>
    <name evidence="2" type="ORF">Nepgr_002791</name>
</gene>
<accession>A0AAD3PAB8</accession>
<proteinExistence type="predicted"/>
<dbReference type="AlphaFoldDB" id="A0AAD3PAB8"/>
<name>A0AAD3PAB8_NEPGR</name>
<feature type="region of interest" description="Disordered" evidence="1">
    <location>
        <begin position="330"/>
        <end position="352"/>
    </location>
</feature>
<comment type="caution">
    <text evidence="2">The sequence shown here is derived from an EMBL/GenBank/DDBJ whole genome shotgun (WGS) entry which is preliminary data.</text>
</comment>
<organism evidence="2 3">
    <name type="scientific">Nepenthes gracilis</name>
    <name type="common">Slender pitcher plant</name>
    <dbReference type="NCBI Taxonomy" id="150966"/>
    <lineage>
        <taxon>Eukaryota</taxon>
        <taxon>Viridiplantae</taxon>
        <taxon>Streptophyta</taxon>
        <taxon>Embryophyta</taxon>
        <taxon>Tracheophyta</taxon>
        <taxon>Spermatophyta</taxon>
        <taxon>Magnoliopsida</taxon>
        <taxon>eudicotyledons</taxon>
        <taxon>Gunneridae</taxon>
        <taxon>Pentapetalae</taxon>
        <taxon>Caryophyllales</taxon>
        <taxon>Nepenthaceae</taxon>
        <taxon>Nepenthes</taxon>
    </lineage>
</organism>